<feature type="transmembrane region" description="Helical" evidence="2">
    <location>
        <begin position="158"/>
        <end position="176"/>
    </location>
</feature>
<dbReference type="AlphaFoldDB" id="A0A0D2AMU3"/>
<reference evidence="3 4" key="1">
    <citation type="submission" date="2015-01" db="EMBL/GenBank/DDBJ databases">
        <title>The Genome Sequence of Cladophialophora immunda CBS83496.</title>
        <authorList>
            <consortium name="The Broad Institute Genomics Platform"/>
            <person name="Cuomo C."/>
            <person name="de Hoog S."/>
            <person name="Gorbushina A."/>
            <person name="Stielow B."/>
            <person name="Teixiera M."/>
            <person name="Abouelleil A."/>
            <person name="Chapman S.B."/>
            <person name="Priest M."/>
            <person name="Young S.K."/>
            <person name="Wortman J."/>
            <person name="Nusbaum C."/>
            <person name="Birren B."/>
        </authorList>
    </citation>
    <scope>NUCLEOTIDE SEQUENCE [LARGE SCALE GENOMIC DNA]</scope>
    <source>
        <strain evidence="3 4">CBS 83496</strain>
    </source>
</reference>
<dbReference type="PIRSF" id="PIRSF029187">
    <property type="entry name" value="Shr3_AAP_chap"/>
    <property type="match status" value="1"/>
</dbReference>
<dbReference type="PANTHER" id="PTHR28228:SF1">
    <property type="entry name" value="SECRETORY COMPONENT PROTEIN SHR3"/>
    <property type="match status" value="1"/>
</dbReference>
<dbReference type="VEuPathDB" id="FungiDB:PV07_09513"/>
<proteinExistence type="predicted"/>
<dbReference type="GO" id="GO:0005789">
    <property type="term" value="C:endoplasmic reticulum membrane"/>
    <property type="evidence" value="ECO:0007669"/>
    <property type="project" value="TreeGrafter"/>
</dbReference>
<dbReference type="GO" id="GO:0006888">
    <property type="term" value="P:endoplasmic reticulum to Golgi vesicle-mediated transport"/>
    <property type="evidence" value="ECO:0007669"/>
    <property type="project" value="TreeGrafter"/>
</dbReference>
<keyword evidence="2" id="KW-0812">Transmembrane</keyword>
<accession>A0A0D2AMU3</accession>
<feature type="transmembrane region" description="Helical" evidence="2">
    <location>
        <begin position="7"/>
        <end position="28"/>
    </location>
</feature>
<name>A0A0D2AMU3_9EURO</name>
<dbReference type="RefSeq" id="XP_016246633.1">
    <property type="nucleotide sequence ID" value="XM_016396777.1"/>
</dbReference>
<dbReference type="PANTHER" id="PTHR28228">
    <property type="entry name" value="SECRETORY COMPONENT PROTEIN SHR3"/>
    <property type="match status" value="1"/>
</dbReference>
<evidence type="ECO:0008006" key="5">
    <source>
        <dbReference type="Google" id="ProtNLM"/>
    </source>
</evidence>
<dbReference type="Proteomes" id="UP000054466">
    <property type="component" value="Unassembled WGS sequence"/>
</dbReference>
<sequence length="227" mass="25172">MPSVSFATFLIICPVSFFLGILFSLFPYDYPLLWSSLPTPPSHFDAIEAHLKLLHNAPNLIVRILHMMLGVGILGLIIKLYKPSESNMLFDGGSLVLYMVAVIVYIANIVKGLRIVNEGIYGLGVEKLTQDELDDINSRGYDVNSGDSVLGREDNLKVLAASNTILALVLVGVLVLQFGQWYADRTDENALKEFEAKEKAERERKENEASSPTVKRQSSGREGKKTK</sequence>
<keyword evidence="4" id="KW-1185">Reference proteome</keyword>
<organism evidence="3 4">
    <name type="scientific">Cladophialophora immunda</name>
    <dbReference type="NCBI Taxonomy" id="569365"/>
    <lineage>
        <taxon>Eukaryota</taxon>
        <taxon>Fungi</taxon>
        <taxon>Dikarya</taxon>
        <taxon>Ascomycota</taxon>
        <taxon>Pezizomycotina</taxon>
        <taxon>Eurotiomycetes</taxon>
        <taxon>Chaetothyriomycetidae</taxon>
        <taxon>Chaetothyriales</taxon>
        <taxon>Herpotrichiellaceae</taxon>
        <taxon>Cladophialophora</taxon>
    </lineage>
</organism>
<dbReference type="Pfam" id="PF08229">
    <property type="entry name" value="SHR3_chaperone"/>
    <property type="match status" value="1"/>
</dbReference>
<keyword evidence="2" id="KW-0472">Membrane</keyword>
<feature type="region of interest" description="Disordered" evidence="1">
    <location>
        <begin position="194"/>
        <end position="227"/>
    </location>
</feature>
<keyword evidence="2" id="KW-1133">Transmembrane helix</keyword>
<dbReference type="EMBL" id="KN847044">
    <property type="protein sequence ID" value="KIW26417.1"/>
    <property type="molecule type" value="Genomic_DNA"/>
</dbReference>
<evidence type="ECO:0000313" key="3">
    <source>
        <dbReference type="EMBL" id="KIW26417.1"/>
    </source>
</evidence>
<dbReference type="HOGENOM" id="CLU_080510_0_0_1"/>
<evidence type="ECO:0000256" key="2">
    <source>
        <dbReference type="SAM" id="Phobius"/>
    </source>
</evidence>
<dbReference type="SMART" id="SM00786">
    <property type="entry name" value="SHR3_chaperone"/>
    <property type="match status" value="1"/>
</dbReference>
<dbReference type="InterPro" id="IPR013248">
    <property type="entry name" value="Psh3/Shr3"/>
</dbReference>
<feature type="transmembrane region" description="Helical" evidence="2">
    <location>
        <begin position="60"/>
        <end position="81"/>
    </location>
</feature>
<evidence type="ECO:0000313" key="4">
    <source>
        <dbReference type="Proteomes" id="UP000054466"/>
    </source>
</evidence>
<dbReference type="GeneID" id="27348707"/>
<evidence type="ECO:0000256" key="1">
    <source>
        <dbReference type="SAM" id="MobiDB-lite"/>
    </source>
</evidence>
<dbReference type="OrthoDB" id="5229808at2759"/>
<gene>
    <name evidence="3" type="ORF">PV07_09513</name>
</gene>
<feature type="transmembrane region" description="Helical" evidence="2">
    <location>
        <begin position="88"/>
        <end position="107"/>
    </location>
</feature>
<dbReference type="GO" id="GO:0051082">
    <property type="term" value="F:unfolded protein binding"/>
    <property type="evidence" value="ECO:0007669"/>
    <property type="project" value="TreeGrafter"/>
</dbReference>
<protein>
    <recommendedName>
        <fullName evidence="5">ER membrane protein SH3</fullName>
    </recommendedName>
</protein>
<feature type="compositionally biased region" description="Basic and acidic residues" evidence="1">
    <location>
        <begin position="194"/>
        <end position="208"/>
    </location>
</feature>